<comment type="similarity">
    <text evidence="4">Belongs to the TBCB family.</text>
</comment>
<dbReference type="InterPro" id="IPR036859">
    <property type="entry name" value="CAP-Gly_dom_sf"/>
</dbReference>
<keyword evidence="2" id="KW-0963">Cytoplasm</keyword>
<dbReference type="GO" id="GO:0007021">
    <property type="term" value="P:tubulin complex assembly"/>
    <property type="evidence" value="ECO:0007669"/>
    <property type="project" value="InterPro"/>
</dbReference>
<evidence type="ECO:0000256" key="5">
    <source>
        <dbReference type="SAM" id="MobiDB-lite"/>
    </source>
</evidence>
<dbReference type="GO" id="GO:0005829">
    <property type="term" value="C:cytosol"/>
    <property type="evidence" value="ECO:0007669"/>
    <property type="project" value="UniProtKB-ARBA"/>
</dbReference>
<evidence type="ECO:0000256" key="2">
    <source>
        <dbReference type="ARBA" id="ARBA00022490"/>
    </source>
</evidence>
<dbReference type="SUPFAM" id="SSF54236">
    <property type="entry name" value="Ubiquitin-like"/>
    <property type="match status" value="1"/>
</dbReference>
<dbReference type="CDD" id="cd01789">
    <property type="entry name" value="Ubl_TBCB"/>
    <property type="match status" value="1"/>
</dbReference>
<dbReference type="InterPro" id="IPR000626">
    <property type="entry name" value="Ubiquitin-like_dom"/>
</dbReference>
<evidence type="ECO:0000256" key="1">
    <source>
        <dbReference type="ARBA" id="ARBA00004496"/>
    </source>
</evidence>
<name>A0A7S3UDQ2_9CHLO</name>
<dbReference type="AlphaFoldDB" id="A0A7S3UDQ2"/>
<dbReference type="GO" id="GO:0005634">
    <property type="term" value="C:nucleus"/>
    <property type="evidence" value="ECO:0007669"/>
    <property type="project" value="TreeGrafter"/>
</dbReference>
<evidence type="ECO:0000256" key="3">
    <source>
        <dbReference type="ARBA" id="ARBA00023186"/>
    </source>
</evidence>
<feature type="compositionally biased region" description="Acidic residues" evidence="5">
    <location>
        <begin position="257"/>
        <end position="268"/>
    </location>
</feature>
<dbReference type="Pfam" id="PF01302">
    <property type="entry name" value="CAP_GLY"/>
    <property type="match status" value="1"/>
</dbReference>
<dbReference type="GO" id="GO:0051010">
    <property type="term" value="F:microtubule plus-end binding"/>
    <property type="evidence" value="ECO:0007669"/>
    <property type="project" value="TreeGrafter"/>
</dbReference>
<reference evidence="7" key="1">
    <citation type="submission" date="2021-01" db="EMBL/GenBank/DDBJ databases">
        <authorList>
            <person name="Corre E."/>
            <person name="Pelletier E."/>
            <person name="Niang G."/>
            <person name="Scheremetjew M."/>
            <person name="Finn R."/>
            <person name="Kale V."/>
            <person name="Holt S."/>
            <person name="Cochrane G."/>
            <person name="Meng A."/>
            <person name="Brown T."/>
            <person name="Cohen L."/>
        </authorList>
    </citation>
    <scope>NUCLEOTIDE SEQUENCE</scope>
    <source>
        <strain evidence="7">CCMP1897</strain>
    </source>
</reference>
<dbReference type="GO" id="GO:0035371">
    <property type="term" value="C:microtubule plus-end"/>
    <property type="evidence" value="ECO:0007669"/>
    <property type="project" value="TreeGrafter"/>
</dbReference>
<organism evidence="7">
    <name type="scientific">Picocystis salinarum</name>
    <dbReference type="NCBI Taxonomy" id="88271"/>
    <lineage>
        <taxon>Eukaryota</taxon>
        <taxon>Viridiplantae</taxon>
        <taxon>Chlorophyta</taxon>
        <taxon>Picocystophyceae</taxon>
        <taxon>Picocystales</taxon>
        <taxon>Picocystaceae</taxon>
        <taxon>Picocystis</taxon>
    </lineage>
</organism>
<dbReference type="PANTHER" id="PTHR18916:SF85">
    <property type="entry name" value="TUBULIN-FOLDING COFACTOR B"/>
    <property type="match status" value="1"/>
</dbReference>
<dbReference type="SMART" id="SM01052">
    <property type="entry name" value="CAP_GLY"/>
    <property type="match status" value="1"/>
</dbReference>
<dbReference type="Gene3D" id="3.10.20.90">
    <property type="entry name" value="Phosphatidylinositol 3-kinase Catalytic Subunit, Chain A, domain 1"/>
    <property type="match status" value="1"/>
</dbReference>
<dbReference type="GO" id="GO:0007023">
    <property type="term" value="P:post-chaperonin tubulin folding pathway"/>
    <property type="evidence" value="ECO:0007669"/>
    <property type="project" value="InterPro"/>
</dbReference>
<accession>A0A7S3UDQ2</accession>
<dbReference type="PROSITE" id="PS00845">
    <property type="entry name" value="CAP_GLY_1"/>
    <property type="match status" value="1"/>
</dbReference>
<proteinExistence type="inferred from homology"/>
<evidence type="ECO:0000256" key="4">
    <source>
        <dbReference type="ARBA" id="ARBA00025779"/>
    </source>
</evidence>
<dbReference type="SUPFAM" id="SSF74924">
    <property type="entry name" value="Cap-Gly domain"/>
    <property type="match status" value="1"/>
</dbReference>
<dbReference type="GO" id="GO:0031122">
    <property type="term" value="P:cytoplasmic microtubule organization"/>
    <property type="evidence" value="ECO:0007669"/>
    <property type="project" value="TreeGrafter"/>
</dbReference>
<dbReference type="Pfam" id="PF14560">
    <property type="entry name" value="Ubiquitin_2"/>
    <property type="match status" value="1"/>
</dbReference>
<sequence length="268" mass="30258">MEALRAYVTAPDTTMNRADTTVLLRITHSNLKANFVDIRFDRHMLIGQVKDKVSSHTGTPVTSMKLQLKNSPGQTIAVLEDESRKLGYYSPEDGYTIHVTDLDPFSASASGWLEDTNLVEKYTLSDEAYAQRENTFLKYKEAKLREDPTWTVKKDLALRRGETYIPPEEIPENYGEERALQFDVGNRCEVSPGARRGEVRFVGKVDGLPPGYWIGIQFDEPVGKNDGSIRGREYFSCPPSYGGFARPENVQAGDFPPVDEFDDELEEF</sequence>
<dbReference type="Gene3D" id="2.30.30.190">
    <property type="entry name" value="CAP Gly-rich-like domain"/>
    <property type="match status" value="1"/>
</dbReference>
<feature type="region of interest" description="Disordered" evidence="5">
    <location>
        <begin position="246"/>
        <end position="268"/>
    </location>
</feature>
<evidence type="ECO:0000313" key="7">
    <source>
        <dbReference type="EMBL" id="CAE0609460.1"/>
    </source>
</evidence>
<feature type="domain" description="CAP-Gly" evidence="6">
    <location>
        <begin position="210"/>
        <end position="246"/>
    </location>
</feature>
<dbReference type="InterPro" id="IPR045172">
    <property type="entry name" value="TBCB_Ubl"/>
</dbReference>
<comment type="subcellular location">
    <subcellularLocation>
        <location evidence="1">Cytoplasm</location>
    </subcellularLocation>
</comment>
<dbReference type="InterPro" id="IPR000938">
    <property type="entry name" value="CAP-Gly_domain"/>
</dbReference>
<evidence type="ECO:0000259" key="6">
    <source>
        <dbReference type="PROSITE" id="PS50245"/>
    </source>
</evidence>
<dbReference type="PANTHER" id="PTHR18916">
    <property type="entry name" value="DYNACTIN 1-RELATED MICROTUBULE-BINDING"/>
    <property type="match status" value="1"/>
</dbReference>
<dbReference type="PROSITE" id="PS50245">
    <property type="entry name" value="CAP_GLY_2"/>
    <property type="match status" value="1"/>
</dbReference>
<protein>
    <recommendedName>
        <fullName evidence="6">CAP-Gly domain-containing protein</fullName>
    </recommendedName>
</protein>
<keyword evidence="3" id="KW-0143">Chaperone</keyword>
<dbReference type="EMBL" id="HBIS01003631">
    <property type="protein sequence ID" value="CAE0609460.1"/>
    <property type="molecule type" value="Transcribed_RNA"/>
</dbReference>
<gene>
    <name evidence="7" type="ORF">PSAL00342_LOCUS3279</name>
</gene>
<dbReference type="FunFam" id="2.30.30.190:FF:000013">
    <property type="entry name" value="Tubulin-folding cofactor B"/>
    <property type="match status" value="1"/>
</dbReference>
<dbReference type="InterPro" id="IPR029071">
    <property type="entry name" value="Ubiquitin-like_domsf"/>
</dbReference>
<dbReference type="GO" id="GO:0043014">
    <property type="term" value="F:alpha-tubulin binding"/>
    <property type="evidence" value="ECO:0007669"/>
    <property type="project" value="InterPro"/>
</dbReference>